<evidence type="ECO:0000256" key="5">
    <source>
        <dbReference type="ARBA" id="ARBA00022692"/>
    </source>
</evidence>
<proteinExistence type="predicted"/>
<feature type="transmembrane region" description="Helical" evidence="9">
    <location>
        <begin position="149"/>
        <end position="167"/>
    </location>
</feature>
<evidence type="ECO:0000256" key="9">
    <source>
        <dbReference type="SAM" id="Phobius"/>
    </source>
</evidence>
<sequence>MNQARTTAPVEEGGPTEPAPGEPPSDRSRRRPRIDLNMSRFSGLYLIGLLVVVYSLWLPETFFNADNARVILSSEAITGILTLGLMVSLISGVFDLSVAANMSWSTIFLGWLQAVVGVDWVLSIVLTLAFGVLIGVLNAVVVTVLKVDSVIGTLGMSSVLAAATYWLSDGQSIVGGLDPAFRELGSSKWLTIPAPVYYFAVIALVLWYLLSYTPAGRYLYSVGSNMSAARLSGLKVVRLQWFGLMTSAAVAAFAGIVFTAQLGTASYDSGAPYLLPAFAAAFLGATQVRPGRFNVWGTLIAIYLLAIGVKGLELQWPGEPWIRDLFEGIVLIVAVALAARSAARRMASRAR</sequence>
<feature type="region of interest" description="Disordered" evidence="8">
    <location>
        <begin position="1"/>
        <end position="31"/>
    </location>
</feature>
<feature type="transmembrane region" description="Helical" evidence="9">
    <location>
        <begin position="38"/>
        <end position="58"/>
    </location>
</feature>
<evidence type="ECO:0000313" key="10">
    <source>
        <dbReference type="EMBL" id="GAA4548428.1"/>
    </source>
</evidence>
<feature type="transmembrane region" description="Helical" evidence="9">
    <location>
        <begin position="325"/>
        <end position="343"/>
    </location>
</feature>
<dbReference type="InterPro" id="IPR001851">
    <property type="entry name" value="ABC_transp_permease"/>
</dbReference>
<dbReference type="PANTHER" id="PTHR32196">
    <property type="entry name" value="ABC TRANSPORTER PERMEASE PROTEIN YPHD-RELATED-RELATED"/>
    <property type="match status" value="1"/>
</dbReference>
<evidence type="ECO:0000256" key="3">
    <source>
        <dbReference type="ARBA" id="ARBA00022475"/>
    </source>
</evidence>
<dbReference type="CDD" id="cd06579">
    <property type="entry name" value="TM_PBP1_transp_AraH_like"/>
    <property type="match status" value="1"/>
</dbReference>
<feature type="transmembrane region" description="Helical" evidence="9">
    <location>
        <begin position="270"/>
        <end position="286"/>
    </location>
</feature>
<reference evidence="11" key="1">
    <citation type="journal article" date="2019" name="Int. J. Syst. Evol. Microbiol.">
        <title>The Global Catalogue of Microorganisms (GCM) 10K type strain sequencing project: providing services to taxonomists for standard genome sequencing and annotation.</title>
        <authorList>
            <consortium name="The Broad Institute Genomics Platform"/>
            <consortium name="The Broad Institute Genome Sequencing Center for Infectious Disease"/>
            <person name="Wu L."/>
            <person name="Ma J."/>
        </authorList>
    </citation>
    <scope>NUCLEOTIDE SEQUENCE [LARGE SCALE GENOMIC DNA]</scope>
    <source>
        <strain evidence="11">JCM 17906</strain>
    </source>
</reference>
<feature type="transmembrane region" description="Helical" evidence="9">
    <location>
        <begin position="293"/>
        <end position="313"/>
    </location>
</feature>
<dbReference type="EMBL" id="BAABGT010000040">
    <property type="protein sequence ID" value="GAA4548428.1"/>
    <property type="molecule type" value="Genomic_DNA"/>
</dbReference>
<dbReference type="PANTHER" id="PTHR32196:SF21">
    <property type="entry name" value="ABC TRANSPORTER PERMEASE PROTEIN YPHD-RELATED"/>
    <property type="match status" value="1"/>
</dbReference>
<keyword evidence="3" id="KW-1003">Cell membrane</keyword>
<evidence type="ECO:0000256" key="4">
    <source>
        <dbReference type="ARBA" id="ARBA00022519"/>
    </source>
</evidence>
<evidence type="ECO:0000256" key="1">
    <source>
        <dbReference type="ARBA" id="ARBA00004651"/>
    </source>
</evidence>
<feature type="transmembrane region" description="Helical" evidence="9">
    <location>
        <begin position="96"/>
        <end position="114"/>
    </location>
</feature>
<evidence type="ECO:0000256" key="2">
    <source>
        <dbReference type="ARBA" id="ARBA00022448"/>
    </source>
</evidence>
<feature type="compositionally biased region" description="Low complexity" evidence="8">
    <location>
        <begin position="1"/>
        <end position="16"/>
    </location>
</feature>
<feature type="transmembrane region" description="Helical" evidence="9">
    <location>
        <begin position="70"/>
        <end position="89"/>
    </location>
</feature>
<feature type="transmembrane region" description="Helical" evidence="9">
    <location>
        <begin position="120"/>
        <end position="142"/>
    </location>
</feature>
<protein>
    <submittedName>
        <fullName evidence="10">ABC transporter permease</fullName>
    </submittedName>
</protein>
<accession>A0ABP8RTG0</accession>
<feature type="transmembrane region" description="Helical" evidence="9">
    <location>
        <begin position="241"/>
        <end position="264"/>
    </location>
</feature>
<keyword evidence="7 9" id="KW-0472">Membrane</keyword>
<keyword evidence="6 9" id="KW-1133">Transmembrane helix</keyword>
<keyword evidence="2" id="KW-0813">Transport</keyword>
<dbReference type="Pfam" id="PF02653">
    <property type="entry name" value="BPD_transp_2"/>
    <property type="match status" value="1"/>
</dbReference>
<name>A0ABP8RTG0_9PSEU</name>
<comment type="caution">
    <text evidence="10">The sequence shown here is derived from an EMBL/GenBank/DDBJ whole genome shotgun (WGS) entry which is preliminary data.</text>
</comment>
<keyword evidence="5 9" id="KW-0812">Transmembrane</keyword>
<keyword evidence="11" id="KW-1185">Reference proteome</keyword>
<evidence type="ECO:0000313" key="11">
    <source>
        <dbReference type="Proteomes" id="UP001501598"/>
    </source>
</evidence>
<keyword evidence="4" id="KW-0997">Cell inner membrane</keyword>
<evidence type="ECO:0000256" key="6">
    <source>
        <dbReference type="ARBA" id="ARBA00022989"/>
    </source>
</evidence>
<gene>
    <name evidence="10" type="ORF">GCM10023175_34650</name>
</gene>
<dbReference type="Proteomes" id="UP001501598">
    <property type="component" value="Unassembled WGS sequence"/>
</dbReference>
<comment type="subcellular location">
    <subcellularLocation>
        <location evidence="1">Cell membrane</location>
        <topology evidence="1">Multi-pass membrane protein</topology>
    </subcellularLocation>
</comment>
<evidence type="ECO:0000256" key="7">
    <source>
        <dbReference type="ARBA" id="ARBA00023136"/>
    </source>
</evidence>
<feature type="transmembrane region" description="Helical" evidence="9">
    <location>
        <begin position="196"/>
        <end position="220"/>
    </location>
</feature>
<evidence type="ECO:0000256" key="8">
    <source>
        <dbReference type="SAM" id="MobiDB-lite"/>
    </source>
</evidence>
<organism evidence="10 11">
    <name type="scientific">Pseudonocardia xishanensis</name>
    <dbReference type="NCBI Taxonomy" id="630995"/>
    <lineage>
        <taxon>Bacteria</taxon>
        <taxon>Bacillati</taxon>
        <taxon>Actinomycetota</taxon>
        <taxon>Actinomycetes</taxon>
        <taxon>Pseudonocardiales</taxon>
        <taxon>Pseudonocardiaceae</taxon>
        <taxon>Pseudonocardia</taxon>
    </lineage>
</organism>